<dbReference type="AlphaFoldDB" id="A0A1D7QI53"/>
<proteinExistence type="predicted"/>
<protein>
    <submittedName>
        <fullName evidence="4">Gliding motility-associated ABC transporter substrate-binding protein GldG</fullName>
    </submittedName>
</protein>
<dbReference type="Pfam" id="PF09822">
    <property type="entry name" value="ABC_transp_aux"/>
    <property type="match status" value="1"/>
</dbReference>
<evidence type="ECO:0000313" key="4">
    <source>
        <dbReference type="EMBL" id="AOM78300.1"/>
    </source>
</evidence>
<sequence>MVSNRRKLFHILAFTGGLILLNILAQFAYTRIDFTKEKRFTLTPKSKAILGKINTPLTITVFLEGDLPAPFKRLKNATRDLLADYKAYAGKEIKVVFKDPLSGLSIEEQDTVINNLYQSGIEPTTINIKNDAGFAQKMVFPMAMLETESQQLPLKLLQNLNASGSYEENINNSIQNLEYLFTAAIQKVLSNDHPRIGFTEGNGELSDLSLNDAINSLSESYEVGRVNLNTIDASGLDKLKLLIIAKPQQAFTEAEKYKINYFVMKGGRVVWAIDQVSADLDSLKGSGEQLAFNKKLNIDDLLFMYGARVNYNLIADANCVEIPLSMGQQGQIELAPWVYYPLMMPDTAHNLVRNIDAIRSEFASTVDTIGVKGLKKTVILHSSPFNKIFNTPKLLSLQMVAEQPDPRDYASIPQTLGILIEGTFPSVFLNRAVPEGVTGNYNVPAQSKNTKMIVIGDGDVFKNQLSSKDGSAFPLGFDRYTQKNYGNKALLLNIADYLSNEDNLIALRNKEVKIRLLDKAGLRTEKLQWQIINMALPLFLLISFAIFQHYYRKHKYTR</sequence>
<keyword evidence="1" id="KW-0472">Membrane</keyword>
<keyword evidence="5" id="KW-1185">Reference proteome</keyword>
<keyword evidence="1" id="KW-1133">Transmembrane helix</keyword>
<accession>A0A1D7QI53</accession>
<organism evidence="4 5">
    <name type="scientific">Pedobacter steynii</name>
    <dbReference type="NCBI Taxonomy" id="430522"/>
    <lineage>
        <taxon>Bacteria</taxon>
        <taxon>Pseudomonadati</taxon>
        <taxon>Bacteroidota</taxon>
        <taxon>Sphingobacteriia</taxon>
        <taxon>Sphingobacteriales</taxon>
        <taxon>Sphingobacteriaceae</taxon>
        <taxon>Pedobacter</taxon>
    </lineage>
</organism>
<dbReference type="NCBIfam" id="TIGR03521">
    <property type="entry name" value="GldG"/>
    <property type="match status" value="1"/>
</dbReference>
<evidence type="ECO:0000259" key="3">
    <source>
        <dbReference type="Pfam" id="PF23357"/>
    </source>
</evidence>
<dbReference type="EMBL" id="CP017141">
    <property type="protein sequence ID" value="AOM78300.1"/>
    <property type="molecule type" value="Genomic_DNA"/>
</dbReference>
<dbReference type="InterPro" id="IPR055396">
    <property type="entry name" value="DUF7088"/>
</dbReference>
<dbReference type="OrthoDB" id="9777219at2"/>
<feature type="domain" description="ABC-type uncharacterised transport system" evidence="2">
    <location>
        <begin position="194"/>
        <end position="493"/>
    </location>
</feature>
<name>A0A1D7QI53_9SPHI</name>
<dbReference type="Pfam" id="PF23357">
    <property type="entry name" value="DUF7088"/>
    <property type="match status" value="1"/>
</dbReference>
<dbReference type="KEGG" id="psty:BFS30_14640"/>
<keyword evidence="1" id="KW-0812">Transmembrane</keyword>
<dbReference type="InterPro" id="IPR019863">
    <property type="entry name" value="Motility-assoc_ABC-rel_GldG"/>
</dbReference>
<evidence type="ECO:0000259" key="2">
    <source>
        <dbReference type="Pfam" id="PF09822"/>
    </source>
</evidence>
<evidence type="ECO:0000313" key="5">
    <source>
        <dbReference type="Proteomes" id="UP000094313"/>
    </source>
</evidence>
<feature type="domain" description="DUF7088" evidence="3">
    <location>
        <begin position="36"/>
        <end position="145"/>
    </location>
</feature>
<reference evidence="4 5" key="1">
    <citation type="submission" date="2016-08" db="EMBL/GenBank/DDBJ databases">
        <authorList>
            <person name="Seilhamer J.J."/>
        </authorList>
    </citation>
    <scope>NUCLEOTIDE SEQUENCE [LARGE SCALE GENOMIC DNA]</scope>
    <source>
        <strain evidence="4 5">DX4</strain>
    </source>
</reference>
<evidence type="ECO:0000256" key="1">
    <source>
        <dbReference type="SAM" id="Phobius"/>
    </source>
</evidence>
<dbReference type="Proteomes" id="UP000094313">
    <property type="component" value="Chromosome"/>
</dbReference>
<gene>
    <name evidence="4" type="ORF">BFS30_14640</name>
</gene>
<dbReference type="InterPro" id="IPR019196">
    <property type="entry name" value="ABC_transp_unknown"/>
</dbReference>
<feature type="transmembrane region" description="Helical" evidence="1">
    <location>
        <begin position="531"/>
        <end position="551"/>
    </location>
</feature>